<evidence type="ECO:0000313" key="3">
    <source>
        <dbReference type="Proteomes" id="UP000646776"/>
    </source>
</evidence>
<keyword evidence="3" id="KW-1185">Reference proteome</keyword>
<gene>
    <name evidence="2" type="ORF">GCM10010226_40940</name>
</gene>
<organism evidence="2 3">
    <name type="scientific">Streptomyces phaeofaciens</name>
    <dbReference type="NCBI Taxonomy" id="68254"/>
    <lineage>
        <taxon>Bacteria</taxon>
        <taxon>Bacillati</taxon>
        <taxon>Actinomycetota</taxon>
        <taxon>Actinomycetes</taxon>
        <taxon>Kitasatosporales</taxon>
        <taxon>Streptomycetaceae</taxon>
        <taxon>Streptomyces</taxon>
    </lineage>
</organism>
<name>A0A918HEX0_9ACTN</name>
<sequence length="74" mass="7794">MSENKGLAEVPPTGAGKSERRLRQLDTAARVTPANRAISAAVAVASAASFPPIMKRPYTVHARISKLHSVDGVN</sequence>
<reference evidence="2" key="1">
    <citation type="journal article" date="2014" name="Int. J. Syst. Evol. Microbiol.">
        <title>Complete genome sequence of Corynebacterium casei LMG S-19264T (=DSM 44701T), isolated from a smear-ripened cheese.</title>
        <authorList>
            <consortium name="US DOE Joint Genome Institute (JGI-PGF)"/>
            <person name="Walter F."/>
            <person name="Albersmeier A."/>
            <person name="Kalinowski J."/>
            <person name="Ruckert C."/>
        </authorList>
    </citation>
    <scope>NUCLEOTIDE SEQUENCE</scope>
    <source>
        <strain evidence="2">JCM 4125</strain>
    </source>
</reference>
<dbReference type="EMBL" id="BMSA01000011">
    <property type="protein sequence ID" value="GGT59408.1"/>
    <property type="molecule type" value="Genomic_DNA"/>
</dbReference>
<proteinExistence type="predicted"/>
<reference evidence="2" key="2">
    <citation type="submission" date="2020-09" db="EMBL/GenBank/DDBJ databases">
        <authorList>
            <person name="Sun Q."/>
            <person name="Ohkuma M."/>
        </authorList>
    </citation>
    <scope>NUCLEOTIDE SEQUENCE</scope>
    <source>
        <strain evidence="2">JCM 4125</strain>
    </source>
</reference>
<evidence type="ECO:0000313" key="2">
    <source>
        <dbReference type="EMBL" id="GGT59408.1"/>
    </source>
</evidence>
<protein>
    <submittedName>
        <fullName evidence="2">Uncharacterized protein</fullName>
    </submittedName>
</protein>
<comment type="caution">
    <text evidence="2">The sequence shown here is derived from an EMBL/GenBank/DDBJ whole genome shotgun (WGS) entry which is preliminary data.</text>
</comment>
<dbReference type="Proteomes" id="UP000646776">
    <property type="component" value="Unassembled WGS sequence"/>
</dbReference>
<evidence type="ECO:0000256" key="1">
    <source>
        <dbReference type="SAM" id="MobiDB-lite"/>
    </source>
</evidence>
<feature type="region of interest" description="Disordered" evidence="1">
    <location>
        <begin position="1"/>
        <end position="22"/>
    </location>
</feature>
<dbReference type="AlphaFoldDB" id="A0A918HEX0"/>
<accession>A0A918HEX0</accession>